<dbReference type="EMBL" id="JAGMVJ010000003">
    <property type="protein sequence ID" value="KAH7092099.1"/>
    <property type="molecule type" value="Genomic_DNA"/>
</dbReference>
<dbReference type="PANTHER" id="PTHR33112:SF8">
    <property type="entry name" value="HETEROKARYON INCOMPATIBILITY DOMAIN-CONTAINING PROTEIN"/>
    <property type="match status" value="1"/>
</dbReference>
<dbReference type="OrthoDB" id="3486565at2759"/>
<organism evidence="2 3">
    <name type="scientific">Paraphoma chrysanthemicola</name>
    <dbReference type="NCBI Taxonomy" id="798071"/>
    <lineage>
        <taxon>Eukaryota</taxon>
        <taxon>Fungi</taxon>
        <taxon>Dikarya</taxon>
        <taxon>Ascomycota</taxon>
        <taxon>Pezizomycotina</taxon>
        <taxon>Dothideomycetes</taxon>
        <taxon>Pleosporomycetidae</taxon>
        <taxon>Pleosporales</taxon>
        <taxon>Pleosporineae</taxon>
        <taxon>Phaeosphaeriaceae</taxon>
        <taxon>Paraphoma</taxon>
    </lineage>
</organism>
<proteinExistence type="predicted"/>
<protein>
    <submittedName>
        <fullName evidence="2">Heterokaryon incompatibility protein-domain-containing protein</fullName>
    </submittedName>
</protein>
<keyword evidence="3" id="KW-1185">Reference proteome</keyword>
<name>A0A8K0RE22_9PLEO</name>
<dbReference type="Proteomes" id="UP000813461">
    <property type="component" value="Unassembled WGS sequence"/>
</dbReference>
<evidence type="ECO:0000259" key="1">
    <source>
        <dbReference type="Pfam" id="PF06985"/>
    </source>
</evidence>
<dbReference type="PANTHER" id="PTHR33112">
    <property type="entry name" value="DOMAIN PROTEIN, PUTATIVE-RELATED"/>
    <property type="match status" value="1"/>
</dbReference>
<evidence type="ECO:0000313" key="2">
    <source>
        <dbReference type="EMBL" id="KAH7092099.1"/>
    </source>
</evidence>
<reference evidence="2" key="1">
    <citation type="journal article" date="2021" name="Nat. Commun.">
        <title>Genetic determinants of endophytism in the Arabidopsis root mycobiome.</title>
        <authorList>
            <person name="Mesny F."/>
            <person name="Miyauchi S."/>
            <person name="Thiergart T."/>
            <person name="Pickel B."/>
            <person name="Atanasova L."/>
            <person name="Karlsson M."/>
            <person name="Huettel B."/>
            <person name="Barry K.W."/>
            <person name="Haridas S."/>
            <person name="Chen C."/>
            <person name="Bauer D."/>
            <person name="Andreopoulos W."/>
            <person name="Pangilinan J."/>
            <person name="LaButti K."/>
            <person name="Riley R."/>
            <person name="Lipzen A."/>
            <person name="Clum A."/>
            <person name="Drula E."/>
            <person name="Henrissat B."/>
            <person name="Kohler A."/>
            <person name="Grigoriev I.V."/>
            <person name="Martin F.M."/>
            <person name="Hacquard S."/>
        </authorList>
    </citation>
    <scope>NUCLEOTIDE SEQUENCE</scope>
    <source>
        <strain evidence="2">MPI-SDFR-AT-0120</strain>
    </source>
</reference>
<accession>A0A8K0RE22</accession>
<feature type="domain" description="Heterokaryon incompatibility" evidence="1">
    <location>
        <begin position="217"/>
        <end position="365"/>
    </location>
</feature>
<gene>
    <name evidence="2" type="ORF">FB567DRAFT_230470</name>
</gene>
<dbReference type="InterPro" id="IPR010730">
    <property type="entry name" value="HET"/>
</dbReference>
<comment type="caution">
    <text evidence="2">The sequence shown here is derived from an EMBL/GenBank/DDBJ whole genome shotgun (WGS) entry which is preliminary data.</text>
</comment>
<dbReference type="AlphaFoldDB" id="A0A8K0RE22"/>
<sequence length="677" mass="74986">MHLCELCASISLSKMRGPNCDQMMPHQPSYLALKNSAKDGCRLCRFFWMALELGTGEKRKSGLPRKAIAHVSERYPGRQISLVAWGGPNNSLDRFYITTTGDIPDFDDDDDDALTDPTMHPDHQLALDGVVDLYAHEDDPAAWHGGVTGRALPTSSGFEDVDFQLLQRWLQNCLRNHATCASLGVQANLPTRVLDVGSSDGKAEPYLLQAGGSNGRYIALSHCWGGKVPLTTTTATLSERTRCIPLQSLPKTFREAVAVTRKLGVKYLWIDSLCILQDSRVDWEKEAAVMGDIYASSYLTIAARGSANSAGGLFFSRSPEPTPCRLVYKCEKHNLSGDMYVRPPSFEHESVRNAALDNRGWVLQERLLSPRIIYFGRQQLYWECAESTSRQDGRAADVATDDLRSDRSFKANLDPNGPLPFSSIPLRPHDLRSTYPDQFKQEASLLRWYNIVEEYTTRNLTYQSDKLPALSGIAKKFQDLTGYEYLAGIWKINILSGILWRVTQPSDELTCAALPSWTWARLTGRVRFWSQGTGLPIRQLDGACEMVGLSYTLSSQHNPFGGIESAELQIRGRVVEVTYTPSDRPADEFPATVFSLSGIPIGQISFDLRSSTSLRSFSCLLIHGGTNYIAAIALKPQATDGLHCYERVGYVSVISDSSGLTGRAAFRDVAARVVTIV</sequence>
<evidence type="ECO:0000313" key="3">
    <source>
        <dbReference type="Proteomes" id="UP000813461"/>
    </source>
</evidence>
<dbReference type="Pfam" id="PF06985">
    <property type="entry name" value="HET"/>
    <property type="match status" value="1"/>
</dbReference>